<dbReference type="Proteomes" id="UP000692954">
    <property type="component" value="Unassembled WGS sequence"/>
</dbReference>
<reference evidence="1" key="1">
    <citation type="submission" date="2021-01" db="EMBL/GenBank/DDBJ databases">
        <authorList>
            <consortium name="Genoscope - CEA"/>
            <person name="William W."/>
        </authorList>
    </citation>
    <scope>NUCLEOTIDE SEQUENCE</scope>
</reference>
<accession>A0A8S1RLE0</accession>
<evidence type="ECO:0000313" key="1">
    <source>
        <dbReference type="EMBL" id="CAD8128237.1"/>
    </source>
</evidence>
<gene>
    <name evidence="1" type="ORF">PSON_ATCC_30995.1.T1840068</name>
</gene>
<dbReference type="AlphaFoldDB" id="A0A8S1RLE0"/>
<protein>
    <submittedName>
        <fullName evidence="1">Uncharacterized protein</fullName>
    </submittedName>
</protein>
<dbReference type="EMBL" id="CAJJDN010000184">
    <property type="protein sequence ID" value="CAD8128237.1"/>
    <property type="molecule type" value="Genomic_DNA"/>
</dbReference>
<comment type="caution">
    <text evidence="1">The sequence shown here is derived from an EMBL/GenBank/DDBJ whole genome shotgun (WGS) entry which is preliminary data.</text>
</comment>
<proteinExistence type="predicted"/>
<keyword evidence="2" id="KW-1185">Reference proteome</keyword>
<evidence type="ECO:0000313" key="2">
    <source>
        <dbReference type="Proteomes" id="UP000692954"/>
    </source>
</evidence>
<organism evidence="1 2">
    <name type="scientific">Paramecium sonneborni</name>
    <dbReference type="NCBI Taxonomy" id="65129"/>
    <lineage>
        <taxon>Eukaryota</taxon>
        <taxon>Sar</taxon>
        <taxon>Alveolata</taxon>
        <taxon>Ciliophora</taxon>
        <taxon>Intramacronucleata</taxon>
        <taxon>Oligohymenophorea</taxon>
        <taxon>Peniculida</taxon>
        <taxon>Parameciidae</taxon>
        <taxon>Paramecium</taxon>
    </lineage>
</organism>
<sequence>MLNMFNDRLKIIVQLIIRFKWTSTRLISTKFSIGCHNTIVTSNMKILYYCFQINTMTYRITNLQFHQLALTNLWLQQNICIVKKRCQRNVGAFYQELLRFLKPLDCQNLPLNNHQGISSFKINTLNNLRLKIQIFQFEPL</sequence>
<name>A0A8S1RLE0_9CILI</name>